<protein>
    <submittedName>
        <fullName evidence="1">ROK family protein</fullName>
    </submittedName>
</protein>
<dbReference type="Proteomes" id="UP000480929">
    <property type="component" value="Unassembled WGS sequence"/>
</dbReference>
<gene>
    <name evidence="2" type="ORF">GKD88_07200</name>
    <name evidence="1" type="ORF">GKE08_07125</name>
</gene>
<accession>A0A6N7S5F7</accession>
<dbReference type="InterPro" id="IPR036390">
    <property type="entry name" value="WH_DNA-bd_sf"/>
</dbReference>
<dbReference type="EMBL" id="WKPJ01000008">
    <property type="protein sequence ID" value="MSA89094.1"/>
    <property type="molecule type" value="Genomic_DNA"/>
</dbReference>
<sequence>MDMTNSPVLNEINREKLKEVLANGYPMSKAALAEMTGLDLPLVIRLVDELVKTREIQAVGTQSAGKGKSCRVYQYNPDCRSVIGLILQGQTLDWFLLDSLGMTKNQGQIEVESDRQETMRLLLQTMRRCEPSLCCFALGVDFEADDDLLKELEMASGLKGIIGSRMHFSAEGSGQRLRLKENNSLISFGFGQSGLSYSFVMNGKAQKDRLSRADEADSLPELHEENPSAELLQAQLQWIVNRVLAAEPDIVVFYAHPFFEQHRGEILAGLKRGYNTMPVPEVVIADTFQLDYEIGISRQAMALLEEFKDRQV</sequence>
<reference evidence="3 4" key="1">
    <citation type="journal article" date="2019" name="Nat. Med.">
        <title>A library of human gut bacterial isolates paired with longitudinal multiomics data enables mechanistic microbiome research.</title>
        <authorList>
            <person name="Poyet M."/>
            <person name="Groussin M."/>
            <person name="Gibbons S.M."/>
            <person name="Avila-Pacheco J."/>
            <person name="Jiang X."/>
            <person name="Kearney S.M."/>
            <person name="Perrotta A.R."/>
            <person name="Berdy B."/>
            <person name="Zhao S."/>
            <person name="Lieberman T.D."/>
            <person name="Swanson P.K."/>
            <person name="Smith M."/>
            <person name="Roesemann S."/>
            <person name="Alexander J.E."/>
            <person name="Rich S.A."/>
            <person name="Livny J."/>
            <person name="Vlamakis H."/>
            <person name="Clish C."/>
            <person name="Bullock K."/>
            <person name="Deik A."/>
            <person name="Scott J."/>
            <person name="Pierce K.A."/>
            <person name="Xavier R.J."/>
            <person name="Alm E.J."/>
        </authorList>
    </citation>
    <scope>NUCLEOTIDE SEQUENCE [LARGE SCALE GENOMIC DNA]</scope>
    <source>
        <strain evidence="1 3">BIOML-A4</strain>
        <strain evidence="2 4">BIOML-A5</strain>
    </source>
</reference>
<dbReference type="EMBL" id="WKPI01000009">
    <property type="protein sequence ID" value="MSC32904.1"/>
    <property type="molecule type" value="Genomic_DNA"/>
</dbReference>
<evidence type="ECO:0000313" key="1">
    <source>
        <dbReference type="EMBL" id="MSA89094.1"/>
    </source>
</evidence>
<evidence type="ECO:0000313" key="3">
    <source>
        <dbReference type="Proteomes" id="UP000433575"/>
    </source>
</evidence>
<comment type="caution">
    <text evidence="1">The sequence shown here is derived from an EMBL/GenBank/DDBJ whole genome shotgun (WGS) entry which is preliminary data.</text>
</comment>
<proteinExistence type="predicted"/>
<dbReference type="OrthoDB" id="6501901at2"/>
<dbReference type="Gene3D" id="1.10.10.10">
    <property type="entry name" value="Winged helix-like DNA-binding domain superfamily/Winged helix DNA-binding domain"/>
    <property type="match status" value="1"/>
</dbReference>
<organism evidence="1 3">
    <name type="scientific">Holdemania massiliensis</name>
    <dbReference type="NCBI Taxonomy" id="1468449"/>
    <lineage>
        <taxon>Bacteria</taxon>
        <taxon>Bacillati</taxon>
        <taxon>Bacillota</taxon>
        <taxon>Erysipelotrichia</taxon>
        <taxon>Erysipelotrichales</taxon>
        <taxon>Erysipelotrichaceae</taxon>
        <taxon>Holdemania</taxon>
    </lineage>
</organism>
<dbReference type="InterPro" id="IPR036388">
    <property type="entry name" value="WH-like_DNA-bd_sf"/>
</dbReference>
<dbReference type="Proteomes" id="UP000433575">
    <property type="component" value="Unassembled WGS sequence"/>
</dbReference>
<dbReference type="AlphaFoldDB" id="A0A6N7S5F7"/>
<dbReference type="SUPFAM" id="SSF46785">
    <property type="entry name" value="Winged helix' DNA-binding domain"/>
    <property type="match status" value="1"/>
</dbReference>
<name>A0A6N7S5F7_9FIRM</name>
<evidence type="ECO:0000313" key="2">
    <source>
        <dbReference type="EMBL" id="MSC32904.1"/>
    </source>
</evidence>
<keyword evidence="4" id="KW-1185">Reference proteome</keyword>
<evidence type="ECO:0000313" key="4">
    <source>
        <dbReference type="Proteomes" id="UP000480929"/>
    </source>
</evidence>